<evidence type="ECO:0000313" key="2">
    <source>
        <dbReference type="Proteomes" id="UP000233556"/>
    </source>
</evidence>
<keyword evidence="2" id="KW-1185">Reference proteome</keyword>
<sequence>MVVLLGLLWVTGTHPPETRNLLFSFPLPSTPTVGSHTASYRLTDPSELFLFNNNIPDAAGALPPKVLGSAAEMWALVGKFGVGTLPNPAVGLLIILYERQRGPAHRDHAGCSEGLALPTGDFSS</sequence>
<accession>A0A2I0TLZ3</accession>
<protein>
    <submittedName>
        <fullName evidence="1">Uncharacterized protein</fullName>
    </submittedName>
</protein>
<organism evidence="1 2">
    <name type="scientific">Limosa lapponica baueri</name>
    <dbReference type="NCBI Taxonomy" id="1758121"/>
    <lineage>
        <taxon>Eukaryota</taxon>
        <taxon>Metazoa</taxon>
        <taxon>Chordata</taxon>
        <taxon>Craniata</taxon>
        <taxon>Vertebrata</taxon>
        <taxon>Euteleostomi</taxon>
        <taxon>Archelosauria</taxon>
        <taxon>Archosauria</taxon>
        <taxon>Dinosauria</taxon>
        <taxon>Saurischia</taxon>
        <taxon>Theropoda</taxon>
        <taxon>Coelurosauria</taxon>
        <taxon>Aves</taxon>
        <taxon>Neognathae</taxon>
        <taxon>Neoaves</taxon>
        <taxon>Charadriiformes</taxon>
        <taxon>Scolopacidae</taxon>
        <taxon>Limosa</taxon>
    </lineage>
</organism>
<reference evidence="2" key="1">
    <citation type="submission" date="2017-11" db="EMBL/GenBank/DDBJ databases">
        <authorList>
            <person name="Lima N.C."/>
            <person name="Parody-Merino A.M."/>
            <person name="Battley P.F."/>
            <person name="Fidler A.E."/>
            <person name="Prosdocimi F."/>
        </authorList>
    </citation>
    <scope>NUCLEOTIDE SEQUENCE [LARGE SCALE GENOMIC DNA]</scope>
</reference>
<evidence type="ECO:0000313" key="1">
    <source>
        <dbReference type="EMBL" id="PKU34775.1"/>
    </source>
</evidence>
<reference evidence="2" key="2">
    <citation type="submission" date="2017-12" db="EMBL/GenBank/DDBJ databases">
        <title>Genome sequence of the Bar-tailed Godwit (Limosa lapponica baueri).</title>
        <authorList>
            <person name="Lima N.C.B."/>
            <person name="Parody-Merino A.M."/>
            <person name="Battley P.F."/>
            <person name="Fidler A.E."/>
            <person name="Prosdocimi F."/>
        </authorList>
    </citation>
    <scope>NUCLEOTIDE SEQUENCE [LARGE SCALE GENOMIC DNA]</scope>
</reference>
<name>A0A2I0TLZ3_LIMLA</name>
<gene>
    <name evidence="1" type="ORF">llap_14921</name>
</gene>
<dbReference type="EMBL" id="KZ508816">
    <property type="protein sequence ID" value="PKU34775.1"/>
    <property type="molecule type" value="Genomic_DNA"/>
</dbReference>
<proteinExistence type="predicted"/>
<dbReference type="AlphaFoldDB" id="A0A2I0TLZ3"/>
<dbReference type="Proteomes" id="UP000233556">
    <property type="component" value="Unassembled WGS sequence"/>
</dbReference>